<accession>A0A4C2AHS2</accession>
<reference evidence="1 2" key="1">
    <citation type="journal article" date="2019" name="Commun. Biol.">
        <title>The bagworm genome reveals a unique fibroin gene that provides high tensile strength.</title>
        <authorList>
            <person name="Kono N."/>
            <person name="Nakamura H."/>
            <person name="Ohtoshi R."/>
            <person name="Tomita M."/>
            <person name="Numata K."/>
            <person name="Arakawa K."/>
        </authorList>
    </citation>
    <scope>NUCLEOTIDE SEQUENCE [LARGE SCALE GENOMIC DNA]</scope>
</reference>
<dbReference type="AlphaFoldDB" id="A0A4C2AHS2"/>
<keyword evidence="2" id="KW-1185">Reference proteome</keyword>
<evidence type="ECO:0000313" key="2">
    <source>
        <dbReference type="Proteomes" id="UP000299102"/>
    </source>
</evidence>
<feature type="non-terminal residue" evidence="1">
    <location>
        <position position="79"/>
    </location>
</feature>
<organism evidence="1 2">
    <name type="scientific">Eumeta variegata</name>
    <name type="common">Bagworm moth</name>
    <name type="synonym">Eumeta japonica</name>
    <dbReference type="NCBI Taxonomy" id="151549"/>
    <lineage>
        <taxon>Eukaryota</taxon>
        <taxon>Metazoa</taxon>
        <taxon>Ecdysozoa</taxon>
        <taxon>Arthropoda</taxon>
        <taxon>Hexapoda</taxon>
        <taxon>Insecta</taxon>
        <taxon>Pterygota</taxon>
        <taxon>Neoptera</taxon>
        <taxon>Endopterygota</taxon>
        <taxon>Lepidoptera</taxon>
        <taxon>Glossata</taxon>
        <taxon>Ditrysia</taxon>
        <taxon>Tineoidea</taxon>
        <taxon>Psychidae</taxon>
        <taxon>Oiketicinae</taxon>
        <taxon>Eumeta</taxon>
    </lineage>
</organism>
<evidence type="ECO:0000313" key="1">
    <source>
        <dbReference type="EMBL" id="GBP98564.1"/>
    </source>
</evidence>
<comment type="caution">
    <text evidence="1">The sequence shown here is derived from an EMBL/GenBank/DDBJ whole genome shotgun (WGS) entry which is preliminary data.</text>
</comment>
<dbReference type="Proteomes" id="UP000299102">
    <property type="component" value="Unassembled WGS sequence"/>
</dbReference>
<protein>
    <submittedName>
        <fullName evidence="1">Uncharacterized protein</fullName>
    </submittedName>
</protein>
<proteinExistence type="predicted"/>
<gene>
    <name evidence="1" type="ORF">EVAR_97984_1</name>
</gene>
<name>A0A4C2AHS2_EUMVA</name>
<sequence>MTVKCRCAVNEPSLMIHFSCSISGGKRACEPPGSLWSPPPMDTCYIEHKAAVTQREVNPGDSQETPAIITSWIGRGPLE</sequence>
<dbReference type="EMBL" id="BGZK01003166">
    <property type="protein sequence ID" value="GBP98564.1"/>
    <property type="molecule type" value="Genomic_DNA"/>
</dbReference>